<dbReference type="SUPFAM" id="SSF56436">
    <property type="entry name" value="C-type lectin-like"/>
    <property type="match status" value="1"/>
</dbReference>
<dbReference type="CDD" id="cd00037">
    <property type="entry name" value="CLECT"/>
    <property type="match status" value="1"/>
</dbReference>
<evidence type="ECO:0000256" key="5">
    <source>
        <dbReference type="PROSITE-ProRule" id="PRU00076"/>
    </source>
</evidence>
<evidence type="ECO:0000256" key="3">
    <source>
        <dbReference type="ARBA" id="ARBA00022737"/>
    </source>
</evidence>
<dbReference type="InterPro" id="IPR016187">
    <property type="entry name" value="CTDL_fold"/>
</dbReference>
<dbReference type="PROSITE" id="PS00010">
    <property type="entry name" value="ASX_HYDROXYL"/>
    <property type="match status" value="6"/>
</dbReference>
<sequence>IIIFIFYIQGAVFQAGKVNITDTSQNNHGCQAVSFETQFQGSGDVKVFATLSHGNRYVKIHDPASLWVKSVSTTGFEACVREAGSGSGGTSVINWLAFQGSHQGINSGIVEFNEFTSRTQCKKISLSIQNQIKPQVFVTVQHKHSNRPFDSMNIWLEEVKADGFVVCLREFMSFDGIHTGLKVNWLAYDLLPEVWNFTEQGRLHFSGLGAPKKESNYAFCQDYKFENPFYEPPNILTFATHENGTRELSMKADGRYSNALTVWIEEITRLSFKVCIKDSQGMSKSHDPVTVDYAIVGDIDPCTNVTCDYHAICKAFSAFDARCVCDDNCPSYEEPVCSSNSTTFKNKCFCLLDICRRKSNHTLYHPGSCTGFPVQTGRVSLKRHVQWAETACELVKFPPFSFYPDKEVHVQITTNHWNISKKNFVHDATVSWVETVNFENFEVCVTAAGRNDRFIKEFATVDWMAYQGAPDGGVADKTRIPEWWTGSQCSKGKFASTPTVLVTAEHMSADFKHDAASLWVENATSSSFYICLRELQNYDGLHEDIFVSWMAFEKIHRPLFAESKHVDFPNNDSVSTSYNGAFCKDVPFAKNYDKEPIVLIAAGHNSEGNNLKPIYMSVTPWIEHIKTSEFRICLKELFADQHDPVTVSYTVLADVCKPGWSYFNGICYSTSHSCKNWTEAEKTCQAYSGNLITVRNQEENVYIQHRLNGAKGWIGLNDRVIEGAFDWADNQTSNFSYWAKNQPNNFNNEDCVHTLGVRHSFMWNDVNCGTCHNYTCSEDFDECGGNNNHCHQNAICTNTIGSYSCRCSVGYAGDGLLCRDIDECSSGHQCDSSATCYNTDGSYTCTCNSGFTGDGRTCRDVDECSFNGHDCDSNAICTNTEGSFTCKCDVNAHSIGDGKTCTPHHFDECGGNINHCHKNAVCTNTIGSYKCHCSAGYAGDGLACTDIDECSSGHQCDSSATCYNTDGSYTCICNNGYTGDGRTCRDVDECSLNTHDCDAHAICTNTEGSFACKCDLNSHHIGDGKTCTPHRGLSDSVILANDVSKITQLNNWLLPHLQSSDRSYWKLCYRASTHGWRSQTFHSYCDNKGPTVTIVRVGIYIFGGYNDNSWQWSAGYQYSTNTFLYSLKNYKGYGYFKKDITNGYYDHATYSQDYYGPTFGAGHDMHIADDAGGNTGSYFSCHSYRRPYCDYSIWVGTRYGNNFRPDELERSSMVGICYKGVFSVVRTYPCEYS</sequence>
<dbReference type="PROSITE" id="PS50041">
    <property type="entry name" value="C_TYPE_LECTIN_2"/>
    <property type="match status" value="1"/>
</dbReference>
<dbReference type="SUPFAM" id="SSF100895">
    <property type="entry name" value="Kazal-type serine protease inhibitors"/>
    <property type="match status" value="1"/>
</dbReference>
<dbReference type="InterPro" id="IPR001304">
    <property type="entry name" value="C-type_lectin-like"/>
</dbReference>
<evidence type="ECO:0000256" key="2">
    <source>
        <dbReference type="ARBA" id="ARBA00022729"/>
    </source>
</evidence>
<dbReference type="InterPro" id="IPR037221">
    <property type="entry name" value="H-type_lectin_dom_sf"/>
</dbReference>
<evidence type="ECO:0000259" key="9">
    <source>
        <dbReference type="PROSITE" id="PS51886"/>
    </source>
</evidence>
<comment type="caution">
    <text evidence="5">Lacks conserved residue(s) required for the propagation of feature annotation.</text>
</comment>
<evidence type="ECO:0000259" key="8">
    <source>
        <dbReference type="PROSITE" id="PS51465"/>
    </source>
</evidence>
<dbReference type="PROSITE" id="PS01186">
    <property type="entry name" value="EGF_2"/>
    <property type="match status" value="4"/>
</dbReference>
<dbReference type="PROSITE" id="PS51465">
    <property type="entry name" value="KAZAL_2"/>
    <property type="match status" value="1"/>
</dbReference>
<dbReference type="Gene3D" id="3.30.60.30">
    <property type="match status" value="1"/>
</dbReference>
<dbReference type="InterPro" id="IPR000742">
    <property type="entry name" value="EGF"/>
</dbReference>
<dbReference type="EMBL" id="CALNXK010000049">
    <property type="protein sequence ID" value="CAH3131435.1"/>
    <property type="molecule type" value="Genomic_DNA"/>
</dbReference>
<dbReference type="PROSITE" id="PS50026">
    <property type="entry name" value="EGF_3"/>
    <property type="match status" value="6"/>
</dbReference>
<dbReference type="SMART" id="SM00584">
    <property type="entry name" value="TLDc"/>
    <property type="match status" value="1"/>
</dbReference>
<dbReference type="InterPro" id="IPR006571">
    <property type="entry name" value="TLDc_dom"/>
</dbReference>
<evidence type="ECO:0000256" key="4">
    <source>
        <dbReference type="ARBA" id="ARBA00023157"/>
    </source>
</evidence>
<dbReference type="InterPro" id="IPR049883">
    <property type="entry name" value="NOTCH1_EGF-like"/>
</dbReference>
<feature type="domain" description="EGF-like" evidence="6">
    <location>
        <begin position="779"/>
        <end position="819"/>
    </location>
</feature>
<evidence type="ECO:0000313" key="11">
    <source>
        <dbReference type="Proteomes" id="UP001159405"/>
    </source>
</evidence>
<dbReference type="Gene3D" id="2.10.25.10">
    <property type="entry name" value="Laminin"/>
    <property type="match status" value="6"/>
</dbReference>
<feature type="non-terminal residue" evidence="10">
    <location>
        <position position="1"/>
    </location>
</feature>
<dbReference type="SMART" id="SM00181">
    <property type="entry name" value="EGF"/>
    <property type="match status" value="7"/>
</dbReference>
<feature type="domain" description="TLDc" evidence="9">
    <location>
        <begin position="1037"/>
        <end position="1197"/>
    </location>
</feature>
<dbReference type="PROSITE" id="PS01187">
    <property type="entry name" value="EGF_CA"/>
    <property type="match status" value="2"/>
</dbReference>
<protein>
    <submittedName>
        <fullName evidence="10">Uncharacterized protein</fullName>
    </submittedName>
</protein>
<evidence type="ECO:0000259" key="6">
    <source>
        <dbReference type="PROSITE" id="PS50026"/>
    </source>
</evidence>
<dbReference type="CDD" id="cd00104">
    <property type="entry name" value="KAZAL_FS"/>
    <property type="match status" value="1"/>
</dbReference>
<dbReference type="InterPro" id="IPR036058">
    <property type="entry name" value="Kazal_dom_sf"/>
</dbReference>
<feature type="domain" description="Kazal-like" evidence="8">
    <location>
        <begin position="324"/>
        <end position="371"/>
    </location>
</feature>
<dbReference type="Pfam" id="PF00059">
    <property type="entry name" value="Lectin_C"/>
    <property type="match status" value="1"/>
</dbReference>
<reference evidence="10 11" key="1">
    <citation type="submission" date="2022-05" db="EMBL/GenBank/DDBJ databases">
        <authorList>
            <consortium name="Genoscope - CEA"/>
            <person name="William W."/>
        </authorList>
    </citation>
    <scope>NUCLEOTIDE SEQUENCE [LARGE SCALE GENOMIC DNA]</scope>
</reference>
<proteinExistence type="predicted"/>
<dbReference type="PROSITE" id="PS51886">
    <property type="entry name" value="TLDC"/>
    <property type="match status" value="1"/>
</dbReference>
<dbReference type="Pfam" id="PF07645">
    <property type="entry name" value="EGF_CA"/>
    <property type="match status" value="1"/>
</dbReference>
<dbReference type="SMART" id="SM00034">
    <property type="entry name" value="CLECT"/>
    <property type="match status" value="1"/>
</dbReference>
<dbReference type="InterPro" id="IPR001881">
    <property type="entry name" value="EGF-like_Ca-bd_dom"/>
</dbReference>
<dbReference type="PANTHER" id="PTHR24039:SF53">
    <property type="entry name" value="EGF-LIKE DOMAIN-CONTAINING PROTEIN"/>
    <property type="match status" value="1"/>
</dbReference>
<dbReference type="InterPro" id="IPR002350">
    <property type="entry name" value="Kazal_dom"/>
</dbReference>
<dbReference type="InterPro" id="IPR016186">
    <property type="entry name" value="C-type_lectin-like/link_sf"/>
</dbReference>
<dbReference type="SUPFAM" id="SSF57184">
    <property type="entry name" value="Growth factor receptor domain"/>
    <property type="match status" value="1"/>
</dbReference>
<dbReference type="InterPro" id="IPR009030">
    <property type="entry name" value="Growth_fac_rcpt_cys_sf"/>
</dbReference>
<dbReference type="InterPro" id="IPR024731">
    <property type="entry name" value="NELL2-like_EGF"/>
</dbReference>
<comment type="caution">
    <text evidence="10">The sequence shown here is derived from an EMBL/GenBank/DDBJ whole genome shotgun (WGS) entry which is preliminary data.</text>
</comment>
<evidence type="ECO:0000259" key="7">
    <source>
        <dbReference type="PROSITE" id="PS50041"/>
    </source>
</evidence>
<dbReference type="InterPro" id="IPR018097">
    <property type="entry name" value="EGF_Ca-bd_CS"/>
</dbReference>
<dbReference type="SMART" id="SM00179">
    <property type="entry name" value="EGF_CA"/>
    <property type="match status" value="6"/>
</dbReference>
<dbReference type="PANTHER" id="PTHR24039">
    <property type="entry name" value="FIBRILLIN-RELATED"/>
    <property type="match status" value="1"/>
</dbReference>
<dbReference type="Proteomes" id="UP001159405">
    <property type="component" value="Unassembled WGS sequence"/>
</dbReference>
<feature type="domain" description="EGF-like" evidence="6">
    <location>
        <begin position="946"/>
        <end position="985"/>
    </location>
</feature>
<accession>A0ABN8P2L6</accession>
<dbReference type="SUPFAM" id="SSF57196">
    <property type="entry name" value="EGF/Laminin"/>
    <property type="match status" value="3"/>
</dbReference>
<feature type="domain" description="C-type lectin" evidence="7">
    <location>
        <begin position="663"/>
        <end position="777"/>
    </location>
</feature>
<dbReference type="InterPro" id="IPR018378">
    <property type="entry name" value="C-type_lectin_CS"/>
</dbReference>
<organism evidence="10 11">
    <name type="scientific">Porites lobata</name>
    <dbReference type="NCBI Taxonomy" id="104759"/>
    <lineage>
        <taxon>Eukaryota</taxon>
        <taxon>Metazoa</taxon>
        <taxon>Cnidaria</taxon>
        <taxon>Anthozoa</taxon>
        <taxon>Hexacorallia</taxon>
        <taxon>Scleractinia</taxon>
        <taxon>Fungiina</taxon>
        <taxon>Poritidae</taxon>
        <taxon>Porites</taxon>
    </lineage>
</organism>
<gene>
    <name evidence="10" type="ORF">PLOB_00035181</name>
</gene>
<keyword evidence="11" id="KW-1185">Reference proteome</keyword>
<feature type="domain" description="EGF-like" evidence="6">
    <location>
        <begin position="820"/>
        <end position="859"/>
    </location>
</feature>
<feature type="domain" description="EGF-like" evidence="6">
    <location>
        <begin position="986"/>
        <end position="1028"/>
    </location>
</feature>
<keyword evidence="2" id="KW-0732">Signal</keyword>
<dbReference type="Gene3D" id="3.10.100.10">
    <property type="entry name" value="Mannose-Binding Protein A, subunit A"/>
    <property type="match status" value="1"/>
</dbReference>
<feature type="domain" description="EGF-like" evidence="6">
    <location>
        <begin position="905"/>
        <end position="945"/>
    </location>
</feature>
<dbReference type="Gene3D" id="2.60.40.2080">
    <property type="match status" value="2"/>
</dbReference>
<evidence type="ECO:0000256" key="1">
    <source>
        <dbReference type="ARBA" id="ARBA00022536"/>
    </source>
</evidence>
<dbReference type="Pfam" id="PF12947">
    <property type="entry name" value="EGF_3"/>
    <property type="match status" value="5"/>
</dbReference>
<dbReference type="PROSITE" id="PS00615">
    <property type="entry name" value="C_TYPE_LECTIN_1"/>
    <property type="match status" value="1"/>
</dbReference>
<keyword evidence="1 5" id="KW-0245">EGF-like domain</keyword>
<name>A0ABN8P2L6_9CNID</name>
<dbReference type="Pfam" id="PF07534">
    <property type="entry name" value="TLD"/>
    <property type="match status" value="1"/>
</dbReference>
<feature type="domain" description="EGF-like" evidence="6">
    <location>
        <begin position="860"/>
        <end position="902"/>
    </location>
</feature>
<evidence type="ECO:0000313" key="10">
    <source>
        <dbReference type="EMBL" id="CAH3131435.1"/>
    </source>
</evidence>
<keyword evidence="3" id="KW-0677">Repeat</keyword>
<dbReference type="CDD" id="cd00054">
    <property type="entry name" value="EGF_CA"/>
    <property type="match status" value="6"/>
</dbReference>
<keyword evidence="4" id="KW-1015">Disulfide bond</keyword>
<dbReference type="InterPro" id="IPR000152">
    <property type="entry name" value="EGF-type_Asp/Asn_hydroxyl_site"/>
</dbReference>